<dbReference type="InterPro" id="IPR001296">
    <property type="entry name" value="Glyco_trans_1"/>
</dbReference>
<dbReference type="GO" id="GO:0016757">
    <property type="term" value="F:glycosyltransferase activity"/>
    <property type="evidence" value="ECO:0007669"/>
    <property type="project" value="InterPro"/>
</dbReference>
<evidence type="ECO:0000259" key="1">
    <source>
        <dbReference type="Pfam" id="PF00534"/>
    </source>
</evidence>
<comment type="caution">
    <text evidence="2">The sequence shown here is derived from an EMBL/GenBank/DDBJ whole genome shotgun (WGS) entry which is preliminary data.</text>
</comment>
<dbReference type="Gene3D" id="3.40.50.2000">
    <property type="entry name" value="Glycogen Phosphorylase B"/>
    <property type="match status" value="2"/>
</dbReference>
<reference evidence="2" key="2">
    <citation type="submission" date="2020-09" db="EMBL/GenBank/DDBJ databases">
        <authorList>
            <person name="Sun Q."/>
            <person name="Kim S."/>
        </authorList>
    </citation>
    <scope>NUCLEOTIDE SEQUENCE</scope>
    <source>
        <strain evidence="2">KCTC 12870</strain>
    </source>
</reference>
<evidence type="ECO:0000313" key="2">
    <source>
        <dbReference type="EMBL" id="GHC04822.1"/>
    </source>
</evidence>
<sequence>MIAIIQSTVLEYRLGLYRILREQLSNDLKVVCGEQTTDPNQRTPVEVWDFASKVRNHYFAGDRLLWQQGAYRLLKDCPLVVVDSNMRFVSTLLLLLSRRLRGLPTVAWGHASGKSRIGQFFRKYYYGRFSGIIAYTESQRLELSEQHKNLPIWSMCNACLGIEDCAPAPVTLAEYTDFIFVGRLTARKKPALLIKAFVNAVQRELIPAVARLVLVGDDQARSDLEGLAADSGIADRIIFTGSIHDKSQLRNLYKRAIAAVSPGYVGLSVTQATGFGVPVLVARDEPHSPEIEVCRDGFNSLFFPSNDISALADLIGKVYSERELWHSRRGSIAEDTANRYSFERMADTFLRVERHFNRSVIE</sequence>
<gene>
    <name evidence="2" type="ORF">GCM10007047_22090</name>
</gene>
<accession>A0A8J3DB59</accession>
<dbReference type="CDD" id="cd03801">
    <property type="entry name" value="GT4_PimA-like"/>
    <property type="match status" value="1"/>
</dbReference>
<dbReference type="PANTHER" id="PTHR12526:SF630">
    <property type="entry name" value="GLYCOSYLTRANSFERASE"/>
    <property type="match status" value="1"/>
</dbReference>
<name>A0A8J3DB59_9BACT</name>
<feature type="domain" description="Glycosyl transferase family 1" evidence="1">
    <location>
        <begin position="176"/>
        <end position="324"/>
    </location>
</feature>
<dbReference type="Pfam" id="PF00534">
    <property type="entry name" value="Glycos_transf_1"/>
    <property type="match status" value="1"/>
</dbReference>
<dbReference type="RefSeq" id="WP_189515084.1">
    <property type="nucleotide sequence ID" value="NZ_BMXG01000013.1"/>
</dbReference>
<dbReference type="Proteomes" id="UP000642829">
    <property type="component" value="Unassembled WGS sequence"/>
</dbReference>
<dbReference type="AlphaFoldDB" id="A0A8J3DB59"/>
<dbReference type="EMBL" id="BMXG01000013">
    <property type="protein sequence ID" value="GHC04822.1"/>
    <property type="molecule type" value="Genomic_DNA"/>
</dbReference>
<keyword evidence="3" id="KW-1185">Reference proteome</keyword>
<dbReference type="SUPFAM" id="SSF53756">
    <property type="entry name" value="UDP-Glycosyltransferase/glycogen phosphorylase"/>
    <property type="match status" value="1"/>
</dbReference>
<reference evidence="2" key="1">
    <citation type="journal article" date="2014" name="Int. J. Syst. Evol. Microbiol.">
        <title>Complete genome sequence of Corynebacterium casei LMG S-19264T (=DSM 44701T), isolated from a smear-ripened cheese.</title>
        <authorList>
            <consortium name="US DOE Joint Genome Institute (JGI-PGF)"/>
            <person name="Walter F."/>
            <person name="Albersmeier A."/>
            <person name="Kalinowski J."/>
            <person name="Ruckert C."/>
        </authorList>
    </citation>
    <scope>NUCLEOTIDE SEQUENCE</scope>
    <source>
        <strain evidence="2">KCTC 12870</strain>
    </source>
</reference>
<organism evidence="2 3">
    <name type="scientific">Cerasicoccus arenae</name>
    <dbReference type="NCBI Taxonomy" id="424488"/>
    <lineage>
        <taxon>Bacteria</taxon>
        <taxon>Pseudomonadati</taxon>
        <taxon>Verrucomicrobiota</taxon>
        <taxon>Opitutia</taxon>
        <taxon>Puniceicoccales</taxon>
        <taxon>Cerasicoccaceae</taxon>
        <taxon>Cerasicoccus</taxon>
    </lineage>
</organism>
<dbReference type="PANTHER" id="PTHR12526">
    <property type="entry name" value="GLYCOSYLTRANSFERASE"/>
    <property type="match status" value="1"/>
</dbReference>
<evidence type="ECO:0000313" key="3">
    <source>
        <dbReference type="Proteomes" id="UP000642829"/>
    </source>
</evidence>
<proteinExistence type="predicted"/>
<protein>
    <recommendedName>
        <fullName evidence="1">Glycosyl transferase family 1 domain-containing protein</fullName>
    </recommendedName>
</protein>